<proteinExistence type="inferred from homology"/>
<comment type="function">
    <text evidence="1">May act as a specific coactivator for the mammalian TEFs.</text>
</comment>
<dbReference type="Proteomes" id="UP000001074">
    <property type="component" value="Unassembled WGS sequence"/>
</dbReference>
<accession>G1PD97</accession>
<evidence type="ECO:0000256" key="4">
    <source>
        <dbReference type="ARBA" id="ARBA00023163"/>
    </source>
</evidence>
<comment type="similarity">
    <text evidence="6">Belongs to the vestigial family.</text>
</comment>
<comment type="subcellular location">
    <subcellularLocation>
        <location evidence="2">Nucleus</location>
    </subcellularLocation>
</comment>
<dbReference type="Ensembl" id="ENSMLUT00000009245.2">
    <property type="protein sequence ID" value="ENSMLUP00000008426.2"/>
    <property type="gene ID" value="ENSMLUG00000009256.2"/>
</dbReference>
<evidence type="ECO:0000256" key="1">
    <source>
        <dbReference type="ARBA" id="ARBA00002229"/>
    </source>
</evidence>
<evidence type="ECO:0000256" key="5">
    <source>
        <dbReference type="ARBA" id="ARBA00023242"/>
    </source>
</evidence>
<keyword evidence="5" id="KW-0539">Nucleus</keyword>
<reference evidence="8" key="2">
    <citation type="submission" date="2025-08" db="UniProtKB">
        <authorList>
            <consortium name="Ensembl"/>
        </authorList>
    </citation>
    <scope>IDENTIFICATION</scope>
</reference>
<gene>
    <name evidence="8" type="primary">VGLL1</name>
</gene>
<keyword evidence="9" id="KW-1185">Reference proteome</keyword>
<evidence type="ECO:0000313" key="8">
    <source>
        <dbReference type="Ensembl" id="ENSMLUP00000008426.2"/>
    </source>
</evidence>
<evidence type="ECO:0000313" key="9">
    <source>
        <dbReference type="Proteomes" id="UP000001074"/>
    </source>
</evidence>
<evidence type="ECO:0000256" key="6">
    <source>
        <dbReference type="ARBA" id="ARBA00025784"/>
    </source>
</evidence>
<dbReference type="HOGENOM" id="CLU_078814_0_0_1"/>
<reference evidence="8" key="3">
    <citation type="submission" date="2025-09" db="UniProtKB">
        <authorList>
            <consortium name="Ensembl"/>
        </authorList>
    </citation>
    <scope>IDENTIFICATION</scope>
</reference>
<dbReference type="PANTHER" id="PTHR15950:SF20">
    <property type="entry name" value="TRANSCRIPTION COFACTOR VESTIGIAL-LIKE PROTEIN 1"/>
    <property type="match status" value="1"/>
</dbReference>
<dbReference type="EMBL" id="AAPE02002143">
    <property type="status" value="NOT_ANNOTATED_CDS"/>
    <property type="molecule type" value="Genomic_DNA"/>
</dbReference>
<dbReference type="InParanoid" id="G1PD97"/>
<dbReference type="PANTHER" id="PTHR15950">
    <property type="entry name" value="TRANSCRIPTION COFACTOR VESTIGIAL-LIKE PROTEIN"/>
    <property type="match status" value="1"/>
</dbReference>
<dbReference type="InterPro" id="IPR011520">
    <property type="entry name" value="Vg_fam"/>
</dbReference>
<dbReference type="GO" id="GO:0005654">
    <property type="term" value="C:nucleoplasm"/>
    <property type="evidence" value="ECO:0007669"/>
    <property type="project" value="Ensembl"/>
</dbReference>
<feature type="compositionally biased region" description="Basic and acidic residues" evidence="7">
    <location>
        <begin position="80"/>
        <end position="109"/>
    </location>
</feature>
<keyword evidence="4" id="KW-0804">Transcription</keyword>
<reference evidence="8 9" key="1">
    <citation type="journal article" date="2011" name="Nature">
        <title>A high-resolution map of human evolutionary constraint using 29 mammals.</title>
        <authorList>
            <person name="Lindblad-Toh K."/>
            <person name="Garber M."/>
            <person name="Zuk O."/>
            <person name="Lin M.F."/>
            <person name="Parker B.J."/>
            <person name="Washietl S."/>
            <person name="Kheradpour P."/>
            <person name="Ernst J."/>
            <person name="Jordan G."/>
            <person name="Mauceli E."/>
            <person name="Ward L.D."/>
            <person name="Lowe C.B."/>
            <person name="Holloway A.K."/>
            <person name="Clamp M."/>
            <person name="Gnerre S."/>
            <person name="Alfoldi J."/>
            <person name="Beal K."/>
            <person name="Chang J."/>
            <person name="Clawson H."/>
            <person name="Cuff J."/>
            <person name="Di Palma F."/>
            <person name="Fitzgerald S."/>
            <person name="Flicek P."/>
            <person name="Guttman M."/>
            <person name="Hubisz M.J."/>
            <person name="Jaffe D.B."/>
            <person name="Jungreis I."/>
            <person name="Kent W.J."/>
            <person name="Kostka D."/>
            <person name="Lara M."/>
            <person name="Martins A.L."/>
            <person name="Massingham T."/>
            <person name="Moltke I."/>
            <person name="Raney B.J."/>
            <person name="Rasmussen M.D."/>
            <person name="Robinson J."/>
            <person name="Stark A."/>
            <person name="Vilella A.J."/>
            <person name="Wen J."/>
            <person name="Xie X."/>
            <person name="Zody M.C."/>
            <person name="Baldwin J."/>
            <person name="Bloom T."/>
            <person name="Chin C.W."/>
            <person name="Heiman D."/>
            <person name="Nicol R."/>
            <person name="Nusbaum C."/>
            <person name="Young S."/>
            <person name="Wilkinson J."/>
            <person name="Worley K.C."/>
            <person name="Kovar C.L."/>
            <person name="Muzny D.M."/>
            <person name="Gibbs R.A."/>
            <person name="Cree A."/>
            <person name="Dihn H.H."/>
            <person name="Fowler G."/>
            <person name="Jhangiani S."/>
            <person name="Joshi V."/>
            <person name="Lee S."/>
            <person name="Lewis L.R."/>
            <person name="Nazareth L.V."/>
            <person name="Okwuonu G."/>
            <person name="Santibanez J."/>
            <person name="Warren W.C."/>
            <person name="Mardis E.R."/>
            <person name="Weinstock G.M."/>
            <person name="Wilson R.K."/>
            <person name="Delehaunty K."/>
            <person name="Dooling D."/>
            <person name="Fronik C."/>
            <person name="Fulton L."/>
            <person name="Fulton B."/>
            <person name="Graves T."/>
            <person name="Minx P."/>
            <person name="Sodergren E."/>
            <person name="Birney E."/>
            <person name="Margulies E.H."/>
            <person name="Herrero J."/>
            <person name="Green E.D."/>
            <person name="Haussler D."/>
            <person name="Siepel A."/>
            <person name="Goldman N."/>
            <person name="Pollard K.S."/>
            <person name="Pedersen J.S."/>
            <person name="Lander E.S."/>
            <person name="Kellis M."/>
        </authorList>
    </citation>
    <scope>NUCLEOTIDE SEQUENCE [LARGE SCALE GENOMIC DNA]</scope>
</reference>
<dbReference type="InterPro" id="IPR006627">
    <property type="entry name" value="TDU_repeat"/>
</dbReference>
<dbReference type="FunCoup" id="G1PD97">
    <property type="interactions" value="3"/>
</dbReference>
<dbReference type="AlphaFoldDB" id="G1PD97"/>
<dbReference type="GeneTree" id="ENSGT00530000063353"/>
<sequence length="281" mass="31615">MEEMSMHATQMQKPIKTEWNSRCVIFTYFQGDIGSVVDEHFSRALSNIKSPQELSPFSQSGDVILKNVAERTLMPCSHCRDRERERRESRQTEHSEELREAHVEGKETNSDMPPNQWRFSSQWTKPQPEVSFANGTVNCITNGFGPMAMDQYPVPLTGSPSVQPGELWHFSSLNSAGSPEPEYPHAFSAGHLVPEAQPNGKYESFLNFMQQERCVAYPQQSAMWENCNSAQAARSTGIPFNLPSSSAHCKKYFCPDRGSASASLASGKTKIFNNRKDPHLY</sequence>
<evidence type="ECO:0000256" key="3">
    <source>
        <dbReference type="ARBA" id="ARBA00023015"/>
    </source>
</evidence>
<dbReference type="STRING" id="59463.ENSMLUP00000008426"/>
<protein>
    <submittedName>
        <fullName evidence="8">Vestigial like family member 1</fullName>
    </submittedName>
</protein>
<name>G1PD97_MYOLU</name>
<organism evidence="8 9">
    <name type="scientific">Myotis lucifugus</name>
    <name type="common">Little brown bat</name>
    <dbReference type="NCBI Taxonomy" id="59463"/>
    <lineage>
        <taxon>Eukaryota</taxon>
        <taxon>Metazoa</taxon>
        <taxon>Chordata</taxon>
        <taxon>Craniata</taxon>
        <taxon>Vertebrata</taxon>
        <taxon>Euteleostomi</taxon>
        <taxon>Mammalia</taxon>
        <taxon>Eutheria</taxon>
        <taxon>Laurasiatheria</taxon>
        <taxon>Chiroptera</taxon>
        <taxon>Yangochiroptera</taxon>
        <taxon>Vespertilionidae</taxon>
        <taxon>Myotis</taxon>
    </lineage>
</organism>
<evidence type="ECO:0000256" key="7">
    <source>
        <dbReference type="SAM" id="MobiDB-lite"/>
    </source>
</evidence>
<dbReference type="SMART" id="SM00711">
    <property type="entry name" value="TDU"/>
    <property type="match status" value="1"/>
</dbReference>
<dbReference type="Pfam" id="PF07545">
    <property type="entry name" value="Vg_Tdu"/>
    <property type="match status" value="1"/>
</dbReference>
<dbReference type="GO" id="GO:0006355">
    <property type="term" value="P:regulation of DNA-templated transcription"/>
    <property type="evidence" value="ECO:0007669"/>
    <property type="project" value="InterPro"/>
</dbReference>
<keyword evidence="3" id="KW-0805">Transcription regulation</keyword>
<dbReference type="eggNOG" id="ENOG502S2FK">
    <property type="taxonomic scope" value="Eukaryota"/>
</dbReference>
<dbReference type="OMA" id="HIGPHNP"/>
<evidence type="ECO:0000256" key="2">
    <source>
        <dbReference type="ARBA" id="ARBA00004123"/>
    </source>
</evidence>
<feature type="region of interest" description="Disordered" evidence="7">
    <location>
        <begin position="80"/>
        <end position="115"/>
    </location>
</feature>